<protein>
    <submittedName>
        <fullName evidence="2">Uncharacterized protein</fullName>
    </submittedName>
</protein>
<proteinExistence type="predicted"/>
<evidence type="ECO:0000313" key="2">
    <source>
        <dbReference type="EMBL" id="RKS17921.1"/>
    </source>
</evidence>
<organism evidence="2 3">
    <name type="scientific">Flavobacterium endophyticum</name>
    <dbReference type="NCBI Taxonomy" id="1540163"/>
    <lineage>
        <taxon>Bacteria</taxon>
        <taxon>Pseudomonadati</taxon>
        <taxon>Bacteroidota</taxon>
        <taxon>Flavobacteriia</taxon>
        <taxon>Flavobacteriales</taxon>
        <taxon>Flavobacteriaceae</taxon>
        <taxon>Flavobacterium</taxon>
    </lineage>
</organism>
<dbReference type="Proteomes" id="UP000277579">
    <property type="component" value="Unassembled WGS sequence"/>
</dbReference>
<evidence type="ECO:0000313" key="3">
    <source>
        <dbReference type="Proteomes" id="UP000277579"/>
    </source>
</evidence>
<comment type="caution">
    <text evidence="2">The sequence shown here is derived from an EMBL/GenBank/DDBJ whole genome shotgun (WGS) entry which is preliminary data.</text>
</comment>
<dbReference type="AlphaFoldDB" id="A0A495LWC3"/>
<feature type="compositionally biased region" description="Basic and acidic residues" evidence="1">
    <location>
        <begin position="14"/>
        <end position="24"/>
    </location>
</feature>
<keyword evidence="3" id="KW-1185">Reference proteome</keyword>
<sequence>SADGGGIGEAARTLLEKGRQEPGRPADSVAENMENLLGKHPKEDEKRQETKRQSTILTYLSSVLTIKE</sequence>
<evidence type="ECO:0000256" key="1">
    <source>
        <dbReference type="SAM" id="MobiDB-lite"/>
    </source>
</evidence>
<feature type="non-terminal residue" evidence="2">
    <location>
        <position position="1"/>
    </location>
</feature>
<dbReference type="RefSeq" id="WP_170148826.1">
    <property type="nucleotide sequence ID" value="NZ_RBLC01000007.1"/>
</dbReference>
<reference evidence="2 3" key="1">
    <citation type="submission" date="2018-10" db="EMBL/GenBank/DDBJ databases">
        <title>Genomic Encyclopedia of Archaeal and Bacterial Type Strains, Phase II (KMG-II): from individual species to whole genera.</title>
        <authorList>
            <person name="Goeker M."/>
        </authorList>
    </citation>
    <scope>NUCLEOTIDE SEQUENCE [LARGE SCALE GENOMIC DNA]</scope>
    <source>
        <strain evidence="2 3">DSM 29537</strain>
    </source>
</reference>
<gene>
    <name evidence="2" type="ORF">CLV94_3363</name>
</gene>
<dbReference type="EMBL" id="RBLC01000007">
    <property type="protein sequence ID" value="RKS17921.1"/>
    <property type="molecule type" value="Genomic_DNA"/>
</dbReference>
<feature type="compositionally biased region" description="Basic and acidic residues" evidence="1">
    <location>
        <begin position="40"/>
        <end position="52"/>
    </location>
</feature>
<name>A0A495LWC3_9FLAO</name>
<accession>A0A495LWC3</accession>
<feature type="region of interest" description="Disordered" evidence="1">
    <location>
        <begin position="1"/>
        <end position="53"/>
    </location>
</feature>